<sequence>MMFLKSTTKHNNIIDISIRNNLNTIRRLVAKQIRRLGVNYVFARRYSESESTSPPSSKFIAPDDVLDSKDQLDVESDQAKRWHETQREEWKIALLTRIQRQTAEEREAERQAANRLMLSLQAEALSKGYIPEPPPGATSLSALHYQSQANNAPAPPSNTALSALQNLQPWAGNQSGFINAPTTNAPTHPPPVASPIC</sequence>
<accession>A0ABD0SBC4</accession>
<dbReference type="GO" id="GO:0005634">
    <property type="term" value="C:nucleus"/>
    <property type="evidence" value="ECO:0007669"/>
    <property type="project" value="UniProtKB-SubCell"/>
</dbReference>
<gene>
    <name evidence="4" type="ORF">ABMA28_009769</name>
</gene>
<dbReference type="PANTHER" id="PTHR45921:SF6">
    <property type="entry name" value="C15"/>
    <property type="match status" value="1"/>
</dbReference>
<proteinExistence type="predicted"/>
<protein>
    <submittedName>
        <fullName evidence="4">Uncharacterized protein</fullName>
    </submittedName>
</protein>
<dbReference type="Proteomes" id="UP001549921">
    <property type="component" value="Unassembled WGS sequence"/>
</dbReference>
<evidence type="ECO:0000256" key="2">
    <source>
        <dbReference type="ARBA" id="ARBA00022473"/>
    </source>
</evidence>
<comment type="caution">
    <text evidence="4">The sequence shown here is derived from an EMBL/GenBank/DDBJ whole genome shotgun (WGS) entry which is preliminary data.</text>
</comment>
<dbReference type="EMBL" id="JBEDNZ010000024">
    <property type="protein sequence ID" value="KAL0811359.1"/>
    <property type="molecule type" value="Genomic_DNA"/>
</dbReference>
<reference evidence="4 5" key="1">
    <citation type="submission" date="2024-06" db="EMBL/GenBank/DDBJ databases">
        <title>A chromosome-level genome assembly of beet webworm, Loxostege sticticalis.</title>
        <authorList>
            <person name="Zhang Y."/>
        </authorList>
    </citation>
    <scope>NUCLEOTIDE SEQUENCE [LARGE SCALE GENOMIC DNA]</scope>
    <source>
        <strain evidence="4">AQ028</strain>
        <tissue evidence="4">Male pupae</tissue>
    </source>
</reference>
<organism evidence="4 5">
    <name type="scientific">Loxostege sticticalis</name>
    <name type="common">Beet webworm moth</name>
    <dbReference type="NCBI Taxonomy" id="481309"/>
    <lineage>
        <taxon>Eukaryota</taxon>
        <taxon>Metazoa</taxon>
        <taxon>Ecdysozoa</taxon>
        <taxon>Arthropoda</taxon>
        <taxon>Hexapoda</taxon>
        <taxon>Insecta</taxon>
        <taxon>Pterygota</taxon>
        <taxon>Neoptera</taxon>
        <taxon>Endopterygota</taxon>
        <taxon>Lepidoptera</taxon>
        <taxon>Glossata</taxon>
        <taxon>Ditrysia</taxon>
        <taxon>Pyraloidea</taxon>
        <taxon>Crambidae</taxon>
        <taxon>Pyraustinae</taxon>
        <taxon>Loxostege</taxon>
    </lineage>
</organism>
<evidence type="ECO:0000313" key="4">
    <source>
        <dbReference type="EMBL" id="KAL0811359.1"/>
    </source>
</evidence>
<name>A0ABD0SBC4_LOXSC</name>
<evidence type="ECO:0000256" key="1">
    <source>
        <dbReference type="ARBA" id="ARBA00004123"/>
    </source>
</evidence>
<keyword evidence="2" id="KW-0217">Developmental protein</keyword>
<comment type="subcellular location">
    <subcellularLocation>
        <location evidence="1">Nucleus</location>
    </subcellularLocation>
</comment>
<dbReference type="InterPro" id="IPR042247">
    <property type="entry name" value="TLX1/2/3"/>
</dbReference>
<evidence type="ECO:0000256" key="3">
    <source>
        <dbReference type="SAM" id="MobiDB-lite"/>
    </source>
</evidence>
<feature type="region of interest" description="Disordered" evidence="3">
    <location>
        <begin position="172"/>
        <end position="197"/>
    </location>
</feature>
<evidence type="ECO:0000313" key="5">
    <source>
        <dbReference type="Proteomes" id="UP001549921"/>
    </source>
</evidence>
<dbReference type="PANTHER" id="PTHR45921">
    <property type="entry name" value="IP01054P"/>
    <property type="match status" value="1"/>
</dbReference>
<feature type="compositionally biased region" description="Pro residues" evidence="3">
    <location>
        <begin position="187"/>
        <end position="197"/>
    </location>
</feature>
<dbReference type="AlphaFoldDB" id="A0ABD0SBC4"/>